<name>A0A6P4BWB2_ARADU</name>
<proteinExistence type="predicted"/>
<dbReference type="Proteomes" id="UP000515211">
    <property type="component" value="Chromosome 1"/>
</dbReference>
<dbReference type="KEGG" id="adu:107472244"/>
<dbReference type="GeneID" id="107472244"/>
<evidence type="ECO:0000313" key="1">
    <source>
        <dbReference type="Proteomes" id="UP000515211"/>
    </source>
</evidence>
<organism evidence="1 2">
    <name type="scientific">Arachis duranensis</name>
    <name type="common">Wild peanut</name>
    <dbReference type="NCBI Taxonomy" id="130453"/>
    <lineage>
        <taxon>Eukaryota</taxon>
        <taxon>Viridiplantae</taxon>
        <taxon>Streptophyta</taxon>
        <taxon>Embryophyta</taxon>
        <taxon>Tracheophyta</taxon>
        <taxon>Spermatophyta</taxon>
        <taxon>Magnoliopsida</taxon>
        <taxon>eudicotyledons</taxon>
        <taxon>Gunneridae</taxon>
        <taxon>Pentapetalae</taxon>
        <taxon>rosids</taxon>
        <taxon>fabids</taxon>
        <taxon>Fabales</taxon>
        <taxon>Fabaceae</taxon>
        <taxon>Papilionoideae</taxon>
        <taxon>50 kb inversion clade</taxon>
        <taxon>dalbergioids sensu lato</taxon>
        <taxon>Dalbergieae</taxon>
        <taxon>Pterocarpus clade</taxon>
        <taxon>Arachis</taxon>
    </lineage>
</organism>
<reference evidence="2" key="2">
    <citation type="submission" date="2025-08" db="UniProtKB">
        <authorList>
            <consortium name="RefSeq"/>
        </authorList>
    </citation>
    <scope>IDENTIFICATION</scope>
    <source>
        <tissue evidence="2">Whole plant</tissue>
    </source>
</reference>
<accession>A0A6P4BWB2</accession>
<sequence length="175" mass="20272">MSRSRLAKDMDKNTRYFHNIASTRRRNNRVDALVINGRLVRNQARIKIAIREFYKNLYHQEESPMVGFRDGLVGMISEEDAAALEMLPSAEEIRDAVWDCESSRAPESDGYNFNFIKKCRDQIETEFTAAVVGFFQTSRLPADTNITWVALTPKFIEAKEIKDLRPISMVCRVYR</sequence>
<reference evidence="1" key="1">
    <citation type="journal article" date="2016" name="Nat. Genet.">
        <title>The genome sequences of Arachis duranensis and Arachis ipaensis, the diploid ancestors of cultivated peanut.</title>
        <authorList>
            <person name="Bertioli D.J."/>
            <person name="Cannon S.B."/>
            <person name="Froenicke L."/>
            <person name="Huang G."/>
            <person name="Farmer A.D."/>
            <person name="Cannon E.K."/>
            <person name="Liu X."/>
            <person name="Gao D."/>
            <person name="Clevenger J."/>
            <person name="Dash S."/>
            <person name="Ren L."/>
            <person name="Moretzsohn M.C."/>
            <person name="Shirasawa K."/>
            <person name="Huang W."/>
            <person name="Vidigal B."/>
            <person name="Abernathy B."/>
            <person name="Chu Y."/>
            <person name="Niederhuth C.E."/>
            <person name="Umale P."/>
            <person name="Araujo A.C."/>
            <person name="Kozik A."/>
            <person name="Kim K.D."/>
            <person name="Burow M.D."/>
            <person name="Varshney R.K."/>
            <person name="Wang X."/>
            <person name="Zhang X."/>
            <person name="Barkley N."/>
            <person name="Guimaraes P.M."/>
            <person name="Isobe S."/>
            <person name="Guo B."/>
            <person name="Liao B."/>
            <person name="Stalker H.T."/>
            <person name="Schmitz R.J."/>
            <person name="Scheffler B.E."/>
            <person name="Leal-Bertioli S.C."/>
            <person name="Xun X."/>
            <person name="Jackson S.A."/>
            <person name="Michelmore R."/>
            <person name="Ozias-Akins P."/>
        </authorList>
    </citation>
    <scope>NUCLEOTIDE SEQUENCE [LARGE SCALE GENOMIC DNA]</scope>
    <source>
        <strain evidence="1">cv. V14167</strain>
    </source>
</reference>
<keyword evidence="1" id="KW-1185">Reference proteome</keyword>
<dbReference type="AlphaFoldDB" id="A0A6P4BWB2"/>
<dbReference type="OrthoDB" id="1303235at2759"/>
<dbReference type="RefSeq" id="XP_015947268.1">
    <property type="nucleotide sequence ID" value="XM_016091782.1"/>
</dbReference>
<protein>
    <submittedName>
        <fullName evidence="2">Uncharacterized protein LOC107472244</fullName>
    </submittedName>
</protein>
<gene>
    <name evidence="2" type="primary">LOC107472244</name>
</gene>
<evidence type="ECO:0000313" key="2">
    <source>
        <dbReference type="RefSeq" id="XP_015947268.1"/>
    </source>
</evidence>